<protein>
    <submittedName>
        <fullName evidence="1">Uncharacterized protein</fullName>
    </submittedName>
</protein>
<dbReference type="OrthoDB" id="9922610at2"/>
<proteinExistence type="predicted"/>
<dbReference type="RefSeq" id="WP_135013178.1">
    <property type="nucleotide sequence ID" value="NZ_JADGLK010000031.1"/>
</dbReference>
<comment type="caution">
    <text evidence="1">The sequence shown here is derived from an EMBL/GenBank/DDBJ whole genome shotgun (WGS) entry which is preliminary data.</text>
</comment>
<accession>A0A4Y9F4K0</accession>
<dbReference type="EMBL" id="SPQC01000031">
    <property type="protein sequence ID" value="TFU21516.1"/>
    <property type="molecule type" value="Genomic_DNA"/>
</dbReference>
<gene>
    <name evidence="1" type="ORF">E4U03_08815</name>
</gene>
<dbReference type="Proteomes" id="UP000297951">
    <property type="component" value="Unassembled WGS sequence"/>
</dbReference>
<evidence type="ECO:0000313" key="1">
    <source>
        <dbReference type="EMBL" id="TFU21516.1"/>
    </source>
</evidence>
<name>A0A4Y9F4K0_9MICC</name>
<sequence length="181" mass="18021">MPSVYELVASAGRVGLGSQGAASASAGALGLAQRVREWSAALAQQVLGQADAIGQASRQALAAGQVQWDSVAGRAFQGALEVEGGAARSLQGELEVGAQEVRLAGEAVAAELELVASAIGAAGAAFDAALAGMAVLDDIDFDDFIVHAERANLPALQGALTSAMGNPLLARVNATLAGEGW</sequence>
<dbReference type="AlphaFoldDB" id="A0A4Y9F4K0"/>
<organism evidence="1 2">
    <name type="scientific">Rothia nasimurium</name>
    <dbReference type="NCBI Taxonomy" id="85336"/>
    <lineage>
        <taxon>Bacteria</taxon>
        <taxon>Bacillati</taxon>
        <taxon>Actinomycetota</taxon>
        <taxon>Actinomycetes</taxon>
        <taxon>Micrococcales</taxon>
        <taxon>Micrococcaceae</taxon>
        <taxon>Rothia</taxon>
    </lineage>
</organism>
<evidence type="ECO:0000313" key="2">
    <source>
        <dbReference type="Proteomes" id="UP000297951"/>
    </source>
</evidence>
<reference evidence="1 2" key="1">
    <citation type="submission" date="2019-03" db="EMBL/GenBank/DDBJ databases">
        <title>Diversity of the mouse oral microbiome.</title>
        <authorList>
            <person name="Joseph S."/>
            <person name="Aduse-Opoku J."/>
            <person name="Curtis M."/>
            <person name="Wade W."/>
            <person name="Hashim A."/>
        </authorList>
    </citation>
    <scope>NUCLEOTIDE SEQUENCE [LARGE SCALE GENOMIC DNA]</scope>
    <source>
        <strain evidence="2">irhom_31</strain>
    </source>
</reference>